<evidence type="ECO:0000313" key="2">
    <source>
        <dbReference type="Proteomes" id="UP001516400"/>
    </source>
</evidence>
<dbReference type="AlphaFoldDB" id="A0ABD2MVF0"/>
<sequence length="145" mass="17120">MLVKGASQSYSLNVPLNSVRDTHQENASRFAPRNRSREARHTYLFSNSEFDIHRKEDPITYVLKEALEPIIKYSRELDTRVYENSNTKVEIKIAVALLKRNVDVLERESTKEWLEAHKYLKIEIPKYDTDTQTELNDYDKKERST</sequence>
<proteinExistence type="predicted"/>
<dbReference type="Proteomes" id="UP001516400">
    <property type="component" value="Unassembled WGS sequence"/>
</dbReference>
<dbReference type="EMBL" id="JABFTP020000021">
    <property type="protein sequence ID" value="KAL3270376.1"/>
    <property type="molecule type" value="Genomic_DNA"/>
</dbReference>
<reference evidence="1 2" key="1">
    <citation type="journal article" date="2021" name="BMC Biol.">
        <title>Horizontally acquired antibacterial genes associated with adaptive radiation of ladybird beetles.</title>
        <authorList>
            <person name="Li H.S."/>
            <person name="Tang X.F."/>
            <person name="Huang Y.H."/>
            <person name="Xu Z.Y."/>
            <person name="Chen M.L."/>
            <person name="Du X.Y."/>
            <person name="Qiu B.Y."/>
            <person name="Chen P.T."/>
            <person name="Zhang W."/>
            <person name="Slipinski A."/>
            <person name="Escalona H.E."/>
            <person name="Waterhouse R.M."/>
            <person name="Zwick A."/>
            <person name="Pang H."/>
        </authorList>
    </citation>
    <scope>NUCLEOTIDE SEQUENCE [LARGE SCALE GENOMIC DNA]</scope>
    <source>
        <strain evidence="1">SYSU2018</strain>
    </source>
</reference>
<protein>
    <submittedName>
        <fullName evidence="1">Uncharacterized protein</fullName>
    </submittedName>
</protein>
<gene>
    <name evidence="1" type="ORF">HHI36_009421</name>
</gene>
<name>A0ABD2MVF0_9CUCU</name>
<organism evidence="1 2">
    <name type="scientific">Cryptolaemus montrouzieri</name>
    <dbReference type="NCBI Taxonomy" id="559131"/>
    <lineage>
        <taxon>Eukaryota</taxon>
        <taxon>Metazoa</taxon>
        <taxon>Ecdysozoa</taxon>
        <taxon>Arthropoda</taxon>
        <taxon>Hexapoda</taxon>
        <taxon>Insecta</taxon>
        <taxon>Pterygota</taxon>
        <taxon>Neoptera</taxon>
        <taxon>Endopterygota</taxon>
        <taxon>Coleoptera</taxon>
        <taxon>Polyphaga</taxon>
        <taxon>Cucujiformia</taxon>
        <taxon>Coccinelloidea</taxon>
        <taxon>Coccinellidae</taxon>
        <taxon>Scymninae</taxon>
        <taxon>Scymnini</taxon>
        <taxon>Cryptolaemus</taxon>
    </lineage>
</organism>
<keyword evidence="2" id="KW-1185">Reference proteome</keyword>
<comment type="caution">
    <text evidence="1">The sequence shown here is derived from an EMBL/GenBank/DDBJ whole genome shotgun (WGS) entry which is preliminary data.</text>
</comment>
<accession>A0ABD2MVF0</accession>
<evidence type="ECO:0000313" key="1">
    <source>
        <dbReference type="EMBL" id="KAL3270376.1"/>
    </source>
</evidence>